<evidence type="ECO:0000313" key="6">
    <source>
        <dbReference type="Proteomes" id="UP000039046"/>
    </source>
</evidence>
<dbReference type="STRING" id="1531966.A0A0A1T4J2"/>
<dbReference type="InterPro" id="IPR050889">
    <property type="entry name" value="Dendritic_Spine_Reg/Scaffold"/>
</dbReference>
<dbReference type="Proteomes" id="UP000039046">
    <property type="component" value="Unassembled WGS sequence"/>
</dbReference>
<evidence type="ECO:0000256" key="2">
    <source>
        <dbReference type="ARBA" id="ARBA00023043"/>
    </source>
</evidence>
<dbReference type="Pfam" id="PF12796">
    <property type="entry name" value="Ank_2"/>
    <property type="match status" value="2"/>
</dbReference>
<dbReference type="AlphaFoldDB" id="A0A0A1T4J2"/>
<sequence>MRETLWRRAYGMLAEKQPDLGQDYGKHLQGDVDDVDGADLPVLADPERIKATIANLLEAREKRQWSIKLGGKTVKVKDQVETLAKLLVWSDKIIKDALSAQPTALGADAHHEFFDMLLEAGADPNQANHAGQIPLHVAKSRLIVELLIKAGSEVNIRDSKGSTPLHYIAASFPDTKASAICELVRAGARLNDVNSEGQTALHLALKGEAIQENQFRVDLVHYGSNDRPWRHRYSTTTDEGYITLEHDSTYEEEQDSTYEKEQNSNYKEKSSHIATNGYGYSATEILVHAGANKDAQDKMLRSPLHYAAADGPHVKTLKLLLRHGASPLLADKDGRTALHLVAIKGKVTRAKLLVEAGADANCRDNHGKTALDLAREVESPETVAYLETVTNP</sequence>
<dbReference type="OrthoDB" id="195446at2759"/>
<feature type="region of interest" description="Disordered" evidence="4">
    <location>
        <begin position="248"/>
        <end position="267"/>
    </location>
</feature>
<name>A0A0A1T4J2_9HYPO</name>
<dbReference type="HOGENOM" id="CLU_704341_0_0_1"/>
<organism evidence="5 6">
    <name type="scientific">[Torrubiella] hemipterigena</name>
    <dbReference type="NCBI Taxonomy" id="1531966"/>
    <lineage>
        <taxon>Eukaryota</taxon>
        <taxon>Fungi</taxon>
        <taxon>Dikarya</taxon>
        <taxon>Ascomycota</taxon>
        <taxon>Pezizomycotina</taxon>
        <taxon>Sordariomycetes</taxon>
        <taxon>Hypocreomycetidae</taxon>
        <taxon>Hypocreales</taxon>
        <taxon>Clavicipitaceae</taxon>
        <taxon>Clavicipitaceae incertae sedis</taxon>
        <taxon>'Torrubiella' clade</taxon>
    </lineage>
</organism>
<dbReference type="PROSITE" id="PS50088">
    <property type="entry name" value="ANK_REPEAT"/>
    <property type="match status" value="2"/>
</dbReference>
<keyword evidence="6" id="KW-1185">Reference proteome</keyword>
<dbReference type="PANTHER" id="PTHR24166:SF52">
    <property type="entry name" value="ANKYRIN REPEAT DOMAIN-CONTAINING PROTEIN 65"/>
    <property type="match status" value="1"/>
</dbReference>
<keyword evidence="2 3" id="KW-0040">ANK repeat</keyword>
<evidence type="ECO:0000313" key="5">
    <source>
        <dbReference type="EMBL" id="CEJ81207.1"/>
    </source>
</evidence>
<feature type="repeat" description="ANK" evidence="3">
    <location>
        <begin position="299"/>
        <end position="332"/>
    </location>
</feature>
<proteinExistence type="predicted"/>
<dbReference type="SUPFAM" id="SSF48403">
    <property type="entry name" value="Ankyrin repeat"/>
    <property type="match status" value="1"/>
</dbReference>
<accession>A0A0A1T4J2</accession>
<dbReference type="InterPro" id="IPR002110">
    <property type="entry name" value="Ankyrin_rpt"/>
</dbReference>
<dbReference type="EMBL" id="CDHN01000001">
    <property type="protein sequence ID" value="CEJ81207.1"/>
    <property type="molecule type" value="Genomic_DNA"/>
</dbReference>
<feature type="repeat" description="ANK" evidence="3">
    <location>
        <begin position="333"/>
        <end position="365"/>
    </location>
</feature>
<dbReference type="InterPro" id="IPR036770">
    <property type="entry name" value="Ankyrin_rpt-contain_sf"/>
</dbReference>
<dbReference type="SMART" id="SM00248">
    <property type="entry name" value="ANK"/>
    <property type="match status" value="4"/>
</dbReference>
<dbReference type="Gene3D" id="1.25.40.20">
    <property type="entry name" value="Ankyrin repeat-containing domain"/>
    <property type="match status" value="2"/>
</dbReference>
<keyword evidence="1" id="KW-0677">Repeat</keyword>
<feature type="compositionally biased region" description="Basic and acidic residues" evidence="4">
    <location>
        <begin position="257"/>
        <end position="267"/>
    </location>
</feature>
<evidence type="ECO:0000256" key="1">
    <source>
        <dbReference type="ARBA" id="ARBA00022737"/>
    </source>
</evidence>
<dbReference type="PANTHER" id="PTHR24166">
    <property type="entry name" value="ROLLING PEBBLES, ISOFORM B"/>
    <property type="match status" value="1"/>
</dbReference>
<gene>
    <name evidence="5" type="ORF">VHEMI01349</name>
</gene>
<dbReference type="PROSITE" id="PS50297">
    <property type="entry name" value="ANK_REP_REGION"/>
    <property type="match status" value="2"/>
</dbReference>
<evidence type="ECO:0000256" key="4">
    <source>
        <dbReference type="SAM" id="MobiDB-lite"/>
    </source>
</evidence>
<protein>
    <submittedName>
        <fullName evidence="5">Uncharacterized protein</fullName>
    </submittedName>
</protein>
<evidence type="ECO:0000256" key="3">
    <source>
        <dbReference type="PROSITE-ProRule" id="PRU00023"/>
    </source>
</evidence>
<reference evidence="5 6" key="1">
    <citation type="journal article" date="2015" name="Genome Announc.">
        <title>Draft Genome Sequence and Gene Annotation of the Entomopathogenic Fungus Verticillium hemipterigenum.</title>
        <authorList>
            <person name="Horn F."/>
            <person name="Habel A."/>
            <person name="Scharf D.H."/>
            <person name="Dworschak J."/>
            <person name="Brakhage A.A."/>
            <person name="Guthke R."/>
            <person name="Hertweck C."/>
            <person name="Linde J."/>
        </authorList>
    </citation>
    <scope>NUCLEOTIDE SEQUENCE [LARGE SCALE GENOMIC DNA]</scope>
</reference>